<dbReference type="GO" id="GO:0050660">
    <property type="term" value="F:flavin adenine dinucleotide binding"/>
    <property type="evidence" value="ECO:0007669"/>
    <property type="project" value="InterPro"/>
</dbReference>
<dbReference type="InterPro" id="IPR006076">
    <property type="entry name" value="FAD-dep_OxRdtase"/>
</dbReference>
<dbReference type="OrthoDB" id="9805337at2"/>
<dbReference type="GO" id="GO:0005737">
    <property type="term" value="C:cytoplasm"/>
    <property type="evidence" value="ECO:0007669"/>
    <property type="project" value="TreeGrafter"/>
</dbReference>
<dbReference type="PANTHER" id="PTHR13847:SF289">
    <property type="entry name" value="GLYCINE OXIDASE"/>
    <property type="match status" value="1"/>
</dbReference>
<dbReference type="InterPro" id="IPR012727">
    <property type="entry name" value="Gly_oxidase_ThiO"/>
</dbReference>
<accession>D5BYA6</accession>
<dbReference type="GO" id="GO:0009229">
    <property type="term" value="P:thiamine diphosphate biosynthetic process"/>
    <property type="evidence" value="ECO:0007669"/>
    <property type="project" value="UniProtKB-UniPathway"/>
</dbReference>
<dbReference type="Pfam" id="PF01266">
    <property type="entry name" value="DAO"/>
    <property type="match status" value="1"/>
</dbReference>
<reference evidence="6" key="1">
    <citation type="submission" date="2010-04" db="EMBL/GenBank/DDBJ databases">
        <title>Complete genome sequence of Nitrosococcus halophilus Nc4, a salt-adapted, aerobic obligate ammonia-oxidizing sulfur purple bacterium.</title>
        <authorList>
            <consortium name="US DOE Joint Genome Institute"/>
            <person name="Campbell M.A."/>
            <person name="Malfatti S.A."/>
            <person name="Chain P.S.G."/>
            <person name="Heidelberg J.F."/>
            <person name="Ward B.B."/>
            <person name="Klotz M.G."/>
        </authorList>
    </citation>
    <scope>NUCLEOTIDE SEQUENCE [LARGE SCALE GENOMIC DNA]</scope>
    <source>
        <strain evidence="6">Nc4</strain>
    </source>
</reference>
<dbReference type="InterPro" id="IPR036188">
    <property type="entry name" value="FAD/NAD-bd_sf"/>
</dbReference>
<keyword evidence="6" id="KW-1185">Reference proteome</keyword>
<name>D5BYA6_NITHN</name>
<dbReference type="SUPFAM" id="SSF54373">
    <property type="entry name" value="FAD-linked reductases, C-terminal domain"/>
    <property type="match status" value="1"/>
</dbReference>
<keyword evidence="3" id="KW-0560">Oxidoreductase</keyword>
<dbReference type="Gene3D" id="3.30.9.10">
    <property type="entry name" value="D-Amino Acid Oxidase, subunit A, domain 2"/>
    <property type="match status" value="1"/>
</dbReference>
<evidence type="ECO:0000256" key="1">
    <source>
        <dbReference type="ARBA" id="ARBA00004948"/>
    </source>
</evidence>
<dbReference type="PANTHER" id="PTHR13847">
    <property type="entry name" value="SARCOSINE DEHYDROGENASE-RELATED"/>
    <property type="match status" value="1"/>
</dbReference>
<sequence>MRDVVVVGGGLIGMLTARELCLSGLKVTLLERGRAGQEASWAGGGILSPLYPWRYPDEVTTLAAWSQPRYEALCQRLWQESGVDPEWTPSGLLMLEEEQESEARDWAERWEVALEVLDKFGLRQWERALGQDAGATGLWMPGVAQVRNPRLVRALRQSLESLGVDIREGVEATGLLIRNQIVTGVAARTGSVAAERVVVTGGAWSGQILAEIGVRLAVEPVRGQMILFRGQPGLLSRMVMWQGRYLIPRRDGHILAGSTVEYVGFDKSTTEEALEELRDVAHTLVPALKSLAVEHQWAGLRPGSPQGIPYIGEHLTLKGLYVNTGHFRNGVVTGPASARLLADILLGREPILDPAPYTFSLSP</sequence>
<dbReference type="GO" id="GO:0016491">
    <property type="term" value="F:oxidoreductase activity"/>
    <property type="evidence" value="ECO:0007669"/>
    <property type="project" value="UniProtKB-KW"/>
</dbReference>
<gene>
    <name evidence="5" type="ordered locus">Nhal_0915</name>
</gene>
<evidence type="ECO:0000259" key="4">
    <source>
        <dbReference type="Pfam" id="PF01266"/>
    </source>
</evidence>
<dbReference type="STRING" id="472759.Nhal_0915"/>
<dbReference type="UniPathway" id="UPA00060"/>
<dbReference type="SUPFAM" id="SSF51905">
    <property type="entry name" value="FAD/NAD(P)-binding domain"/>
    <property type="match status" value="1"/>
</dbReference>
<dbReference type="HOGENOM" id="CLU_007884_4_5_6"/>
<dbReference type="EMBL" id="CP001798">
    <property type="protein sequence ID" value="ADE14089.1"/>
    <property type="molecule type" value="Genomic_DNA"/>
</dbReference>
<dbReference type="RefSeq" id="WP_013031983.1">
    <property type="nucleotide sequence ID" value="NC_013960.1"/>
</dbReference>
<feature type="domain" description="FAD dependent oxidoreductase" evidence="4">
    <location>
        <begin position="3"/>
        <end position="343"/>
    </location>
</feature>
<evidence type="ECO:0000313" key="6">
    <source>
        <dbReference type="Proteomes" id="UP000001844"/>
    </source>
</evidence>
<comment type="pathway">
    <text evidence="1">Cofactor biosynthesis; thiamine diphosphate biosynthesis.</text>
</comment>
<dbReference type="AlphaFoldDB" id="D5BYA6"/>
<evidence type="ECO:0000313" key="5">
    <source>
        <dbReference type="EMBL" id="ADE14089.1"/>
    </source>
</evidence>
<dbReference type="NCBIfam" id="TIGR02352">
    <property type="entry name" value="thiamin_ThiO"/>
    <property type="match status" value="1"/>
</dbReference>
<proteinExistence type="predicted"/>
<dbReference type="Proteomes" id="UP000001844">
    <property type="component" value="Chromosome"/>
</dbReference>
<dbReference type="Gene3D" id="3.50.50.60">
    <property type="entry name" value="FAD/NAD(P)-binding domain"/>
    <property type="match status" value="1"/>
</dbReference>
<dbReference type="eggNOG" id="COG0665">
    <property type="taxonomic scope" value="Bacteria"/>
</dbReference>
<organism evidence="5 6">
    <name type="scientific">Nitrosococcus halophilus (strain Nc4)</name>
    <dbReference type="NCBI Taxonomy" id="472759"/>
    <lineage>
        <taxon>Bacteria</taxon>
        <taxon>Pseudomonadati</taxon>
        <taxon>Pseudomonadota</taxon>
        <taxon>Gammaproteobacteria</taxon>
        <taxon>Chromatiales</taxon>
        <taxon>Chromatiaceae</taxon>
        <taxon>Nitrosococcus</taxon>
    </lineage>
</organism>
<evidence type="ECO:0000256" key="3">
    <source>
        <dbReference type="ARBA" id="ARBA00023002"/>
    </source>
</evidence>
<evidence type="ECO:0000256" key="2">
    <source>
        <dbReference type="ARBA" id="ARBA00022977"/>
    </source>
</evidence>
<keyword evidence="2" id="KW-0784">Thiamine biosynthesis</keyword>
<dbReference type="KEGG" id="nhl:Nhal_0915"/>
<dbReference type="GO" id="GO:0009228">
    <property type="term" value="P:thiamine biosynthetic process"/>
    <property type="evidence" value="ECO:0007669"/>
    <property type="project" value="UniProtKB-KW"/>
</dbReference>
<protein>
    <submittedName>
        <fullName evidence="5">Glycine oxidase ThiO</fullName>
    </submittedName>
</protein>